<reference evidence="1 2" key="1">
    <citation type="submission" date="2015-11" db="EMBL/GenBank/DDBJ databases">
        <title>Bacillus caseinolyticus sp nov.</title>
        <authorList>
            <person name="Dastager S.G."/>
            <person name="Mawlankar R."/>
        </authorList>
    </citation>
    <scope>NUCLEOTIDE SEQUENCE [LARGE SCALE GENOMIC DNA]</scope>
    <source>
        <strain evidence="1 2">SGD-V-76</strain>
    </source>
</reference>
<evidence type="ECO:0008006" key="3">
    <source>
        <dbReference type="Google" id="ProtNLM"/>
    </source>
</evidence>
<protein>
    <recommendedName>
        <fullName evidence="3">DUF3970 domain-containing protein</fullName>
    </recommendedName>
</protein>
<dbReference type="AlphaFoldDB" id="A0A0V8JP98"/>
<evidence type="ECO:0000313" key="2">
    <source>
        <dbReference type="Proteomes" id="UP000053681"/>
    </source>
</evidence>
<proteinExistence type="predicted"/>
<dbReference type="Proteomes" id="UP000053681">
    <property type="component" value="Unassembled WGS sequence"/>
</dbReference>
<comment type="caution">
    <text evidence="1">The sequence shown here is derived from an EMBL/GenBank/DDBJ whole genome shotgun (WGS) entry which is preliminary data.</text>
</comment>
<dbReference type="InterPro" id="IPR025088">
    <property type="entry name" value="DUF3970"/>
</dbReference>
<name>A0A0V8JP98_9BACI</name>
<dbReference type="GeneID" id="93681367"/>
<organism evidence="1 2">
    <name type="scientific">Priestia veravalensis</name>
    <dbReference type="NCBI Taxonomy" id="1414648"/>
    <lineage>
        <taxon>Bacteria</taxon>
        <taxon>Bacillati</taxon>
        <taxon>Bacillota</taxon>
        <taxon>Bacilli</taxon>
        <taxon>Bacillales</taxon>
        <taxon>Bacillaceae</taxon>
        <taxon>Priestia</taxon>
    </lineage>
</organism>
<evidence type="ECO:0000313" key="1">
    <source>
        <dbReference type="EMBL" id="KSU88685.1"/>
    </source>
</evidence>
<sequence>MIEIRLAGDSKEIEEMIKSFEKHYDVKHQSLEYNRSNNPKYANRKTTRVYLSMGLKQGN</sequence>
<dbReference type="RefSeq" id="WP_025908262.1">
    <property type="nucleotide sequence ID" value="NZ_KQ758636.1"/>
</dbReference>
<dbReference type="EMBL" id="LNQP01000017">
    <property type="protein sequence ID" value="KSU88685.1"/>
    <property type="molecule type" value="Genomic_DNA"/>
</dbReference>
<dbReference type="Pfam" id="PF13113">
    <property type="entry name" value="DUF3970"/>
    <property type="match status" value="1"/>
</dbReference>
<gene>
    <name evidence="1" type="ORF">AS180_06805</name>
</gene>
<accession>A0A0V8JP98</accession>
<keyword evidence="2" id="KW-1185">Reference proteome</keyword>